<dbReference type="Proteomes" id="UP000823775">
    <property type="component" value="Unassembled WGS sequence"/>
</dbReference>
<reference evidence="2 3" key="1">
    <citation type="journal article" date="2021" name="BMC Genomics">
        <title>Datura genome reveals duplications of psychoactive alkaloid biosynthetic genes and high mutation rate following tissue culture.</title>
        <authorList>
            <person name="Rajewski A."/>
            <person name="Carter-House D."/>
            <person name="Stajich J."/>
            <person name="Litt A."/>
        </authorList>
    </citation>
    <scope>NUCLEOTIDE SEQUENCE [LARGE SCALE GENOMIC DNA]</scope>
    <source>
        <strain evidence="2">AR-01</strain>
    </source>
</reference>
<dbReference type="Gene3D" id="2.30.42.10">
    <property type="match status" value="1"/>
</dbReference>
<dbReference type="PANTHER" id="PTHR32060">
    <property type="entry name" value="TAIL-SPECIFIC PROTEASE"/>
    <property type="match status" value="1"/>
</dbReference>
<proteinExistence type="predicted"/>
<evidence type="ECO:0000259" key="1">
    <source>
        <dbReference type="PROSITE" id="PS50106"/>
    </source>
</evidence>
<dbReference type="InterPro" id="IPR001478">
    <property type="entry name" value="PDZ"/>
</dbReference>
<name>A0ABS8Y177_DATST</name>
<evidence type="ECO:0000313" key="3">
    <source>
        <dbReference type="Proteomes" id="UP000823775"/>
    </source>
</evidence>
<sequence length="244" mass="26839">METFSSNFDLGSSIPSSISKYLIKPTSESLFSCRFPSINHSKTPIFRGVVPQAFGRKEPPIAQFKKKDFLGENENLVKRVGKGVVGLAAAVSLWCDSPALAESLTVAFPVSHTPEVNTVQRTLVEAWGLIRETFVDPTFNHQDWDLKLQQTMVEMFPLRSEDAAYSKVRGMLSTLGDPYTRIISPKEYQSFRIGSDGNLQGVGLFVSVEPNTGHLVVLSCVENSPAARAGIHEGDELLEINGTY</sequence>
<keyword evidence="3" id="KW-1185">Reference proteome</keyword>
<feature type="domain" description="PDZ" evidence="1">
    <location>
        <begin position="188"/>
        <end position="244"/>
    </location>
</feature>
<evidence type="ECO:0000313" key="2">
    <source>
        <dbReference type="EMBL" id="MCE5165830.1"/>
    </source>
</evidence>
<gene>
    <name evidence="2" type="primary">CTPA3_1</name>
    <name evidence="2" type="ORF">HAX54_012510</name>
</gene>
<dbReference type="SUPFAM" id="SSF52096">
    <property type="entry name" value="ClpP/crotonase"/>
    <property type="match status" value="1"/>
</dbReference>
<dbReference type="Pfam" id="PF00595">
    <property type="entry name" value="PDZ"/>
    <property type="match status" value="1"/>
</dbReference>
<comment type="caution">
    <text evidence="2">The sequence shown here is derived from an EMBL/GenBank/DDBJ whole genome shotgun (WGS) entry which is preliminary data.</text>
</comment>
<dbReference type="EMBL" id="JACEIK010017298">
    <property type="protein sequence ID" value="MCE5165830.1"/>
    <property type="molecule type" value="Genomic_DNA"/>
</dbReference>
<organism evidence="2 3">
    <name type="scientific">Datura stramonium</name>
    <name type="common">Jimsonweed</name>
    <name type="synonym">Common thornapple</name>
    <dbReference type="NCBI Taxonomy" id="4076"/>
    <lineage>
        <taxon>Eukaryota</taxon>
        <taxon>Viridiplantae</taxon>
        <taxon>Streptophyta</taxon>
        <taxon>Embryophyta</taxon>
        <taxon>Tracheophyta</taxon>
        <taxon>Spermatophyta</taxon>
        <taxon>Magnoliopsida</taxon>
        <taxon>eudicotyledons</taxon>
        <taxon>Gunneridae</taxon>
        <taxon>Pentapetalae</taxon>
        <taxon>asterids</taxon>
        <taxon>lamiids</taxon>
        <taxon>Solanales</taxon>
        <taxon>Solanaceae</taxon>
        <taxon>Solanoideae</taxon>
        <taxon>Datureae</taxon>
        <taxon>Datura</taxon>
    </lineage>
</organism>
<dbReference type="Gene3D" id="3.30.750.44">
    <property type="match status" value="1"/>
</dbReference>
<dbReference type="PROSITE" id="PS50106">
    <property type="entry name" value="PDZ"/>
    <property type="match status" value="1"/>
</dbReference>
<accession>A0ABS8Y177</accession>
<dbReference type="InterPro" id="IPR036034">
    <property type="entry name" value="PDZ_sf"/>
</dbReference>
<dbReference type="PANTHER" id="PTHR32060:SF22">
    <property type="entry name" value="CARBOXYL-TERMINAL-PROCESSING PEPTIDASE 3, CHLOROPLASTIC"/>
    <property type="match status" value="1"/>
</dbReference>
<protein>
    <submittedName>
        <fullName evidence="2">Carboxyl-terminal-processing peptidase 3, chloroplastic</fullName>
    </submittedName>
</protein>
<dbReference type="SUPFAM" id="SSF50156">
    <property type="entry name" value="PDZ domain-like"/>
    <property type="match status" value="1"/>
</dbReference>
<dbReference type="InterPro" id="IPR029045">
    <property type="entry name" value="ClpP/crotonase-like_dom_sf"/>
</dbReference>